<dbReference type="STRING" id="388413.ALPR1_12760"/>
<dbReference type="HOGENOM" id="CLU_972305_0_0_10"/>
<evidence type="ECO:0007829" key="3">
    <source>
        <dbReference type="PDB" id="7ADZ"/>
    </source>
</evidence>
<keyword evidence="3" id="KW-0002">3D-structure</keyword>
<dbReference type="OrthoDB" id="5177801at2"/>
<dbReference type="EMDB" id="EMD-11734"/>
<name>A3HTC3_9BACT</name>
<gene>
    <name evidence="1" type="ORF">ALPR1_12760</name>
</gene>
<organism evidence="1 2">
    <name type="scientific">Algoriphagus machipongonensis</name>
    <dbReference type="NCBI Taxonomy" id="388413"/>
    <lineage>
        <taxon>Bacteria</taxon>
        <taxon>Pseudomonadati</taxon>
        <taxon>Bacteroidota</taxon>
        <taxon>Cytophagia</taxon>
        <taxon>Cytophagales</taxon>
        <taxon>Cyclobacteriaceae</taxon>
        <taxon>Algoriphagus</taxon>
    </lineage>
</organism>
<accession>A3HTC3</accession>
<dbReference type="SMR" id="A3HTC3"/>
<evidence type="ECO:0000313" key="2">
    <source>
        <dbReference type="Proteomes" id="UP000003919"/>
    </source>
</evidence>
<dbReference type="AlphaFoldDB" id="A3HTC3"/>
<protein>
    <submittedName>
        <fullName evidence="1">Uncharacterized protein</fullName>
    </submittedName>
</protein>
<reference evidence="3" key="2">
    <citation type="journal article" date="2022" name="Nat. Microbiol.">
        <title>Identification and structure of an extracellular contractile injection system from the marine bacterium Algoriphagus machipongonensis.</title>
        <authorList>
            <person name="Xu J."/>
            <person name="Ericson C.F."/>
            <person name="Lien Y.W."/>
            <person name="Rutaganira F.U.N."/>
            <person name="Eisenstein F."/>
            <person name="Feldmuller M."/>
            <person name="King N."/>
            <person name="Pilhofer M."/>
        </authorList>
    </citation>
    <scope>STRUCTURE BY ELECTRON MICROSCOPY (2.50 ANGSTROMS)</scope>
</reference>
<dbReference type="Proteomes" id="UP000003919">
    <property type="component" value="Chromosome"/>
</dbReference>
<evidence type="ECO:0000313" key="1">
    <source>
        <dbReference type="EMBL" id="EAZ83091.1"/>
    </source>
</evidence>
<proteinExistence type="evidence at protein level"/>
<dbReference type="RefSeq" id="WP_008201048.1">
    <property type="nucleotide sequence ID" value="NZ_CM001023.1"/>
</dbReference>
<reference evidence="1 2" key="1">
    <citation type="journal article" date="2011" name="J. Bacteriol.">
        <title>Complete genome sequence of Algoriphagus sp. PR1, bacterial prey of a colony-forming choanoflagellate.</title>
        <authorList>
            <person name="Alegado R.A."/>
            <person name="Ferriera S."/>
            <person name="Nusbaum C."/>
            <person name="Young S.K."/>
            <person name="Zeng Q."/>
            <person name="Imamovic A."/>
            <person name="Fairclough S.R."/>
            <person name="King N."/>
        </authorList>
    </citation>
    <scope>NUCLEOTIDE SEQUENCE [LARGE SCALE GENOMIC DNA]</scope>
    <source>
        <strain evidence="1 2">PR1</strain>
    </source>
</reference>
<dbReference type="PDB" id="7ADZ">
    <property type="method" value="EM"/>
    <property type="resolution" value="2.50 A"/>
    <property type="chains" value="1A/1B/1C/1D/1E/1F=1-284"/>
</dbReference>
<dbReference type="eggNOG" id="ENOG5032RMP">
    <property type="taxonomic scope" value="Bacteria"/>
</dbReference>
<comment type="caution">
    <text evidence="1">The sequence shown here is derived from an EMBL/GenBank/DDBJ whole genome shotgun (WGS) entry which is preliminary data.</text>
</comment>
<dbReference type="EMBL" id="CM001023">
    <property type="protein sequence ID" value="EAZ83091.1"/>
    <property type="molecule type" value="Genomic_DNA"/>
</dbReference>
<keyword evidence="2" id="KW-1185">Reference proteome</keyword>
<sequence length="284" mass="33042">MQVSSSFRSFLKLDILHSYFLNDGEKDFSSMNEEESKTQLKSYNWKDFLEIYPSQKTSHMMRGNKIFFKSFNDSIILAIKVESGTENQPFNELYEDESMTFLLSLKDQYFGNYTDLDLADQLLYFSNKTPVLPEAFTFKPIDRINQSGTVGEEYLYEGENKKHLLEEAHLNPGGGVLGIIQIYMKGDTPVLSLINNDGTLKNSLPHFKIHFSNRKSTWKYINLKDDFETETKKDYPLTKFGFILLDKKSDFISPPAHFEKYVFPNPDARRIKITPTKNYSEIFI</sequence>
<dbReference type="EMBL" id="AAXU02000001">
    <property type="protein sequence ID" value="EAZ83091.1"/>
    <property type="molecule type" value="Genomic_DNA"/>
</dbReference>